<dbReference type="InterPro" id="IPR032675">
    <property type="entry name" value="LRR_dom_sf"/>
</dbReference>
<gene>
    <name evidence="1" type="ORF">LEP1GSC125_1466</name>
</gene>
<protein>
    <recommendedName>
        <fullName evidence="3">Leucine rich repeat protein</fullName>
    </recommendedName>
</protein>
<dbReference type="AlphaFoldDB" id="A0AA87SY07"/>
<dbReference type="Gene3D" id="3.80.10.10">
    <property type="entry name" value="Ribonuclease Inhibitor"/>
    <property type="match status" value="1"/>
</dbReference>
<organism evidence="1 2">
    <name type="scientific">Leptospira mayottensis 200901122</name>
    <dbReference type="NCBI Taxonomy" id="1193010"/>
    <lineage>
        <taxon>Bacteria</taxon>
        <taxon>Pseudomonadati</taxon>
        <taxon>Spirochaetota</taxon>
        <taxon>Spirochaetia</taxon>
        <taxon>Leptospirales</taxon>
        <taxon>Leptospiraceae</taxon>
        <taxon>Leptospira</taxon>
    </lineage>
</organism>
<reference evidence="1 2" key="1">
    <citation type="journal article" date="2014" name="Int. J. Syst. Evol. Microbiol.">
        <title>Leptospira mayottensis sp. nov., a pathogenic species of the genus Leptospira isolated from humans.</title>
        <authorList>
            <person name="Bourhy P."/>
            <person name="Collet L."/>
            <person name="Brisse S."/>
            <person name="Picardeau M."/>
        </authorList>
    </citation>
    <scope>NUCLEOTIDE SEQUENCE [LARGE SCALE GENOMIC DNA]</scope>
    <source>
        <strain evidence="1 2">200901122</strain>
    </source>
</reference>
<dbReference type="SUPFAM" id="SSF52047">
    <property type="entry name" value="RNI-like"/>
    <property type="match status" value="1"/>
</dbReference>
<dbReference type="EMBL" id="AKWM02000030">
    <property type="protein sequence ID" value="EKS00756.1"/>
    <property type="molecule type" value="Genomic_DNA"/>
</dbReference>
<name>A0AA87SY07_9LEPT</name>
<evidence type="ECO:0000313" key="1">
    <source>
        <dbReference type="EMBL" id="EKS00756.1"/>
    </source>
</evidence>
<accession>A0AA87SY07</accession>
<evidence type="ECO:0008006" key="3">
    <source>
        <dbReference type="Google" id="ProtNLM"/>
    </source>
</evidence>
<sequence>MGVNQLTILPKEIGQLQNLENLYLRENNFSPQEREKIQNLLPNCEITWDK</sequence>
<proteinExistence type="predicted"/>
<comment type="caution">
    <text evidence="1">The sequence shown here is derived from an EMBL/GenBank/DDBJ whole genome shotgun (WGS) entry which is preliminary data.</text>
</comment>
<dbReference type="Proteomes" id="UP000001343">
    <property type="component" value="Unassembled WGS sequence"/>
</dbReference>
<evidence type="ECO:0000313" key="2">
    <source>
        <dbReference type="Proteomes" id="UP000001343"/>
    </source>
</evidence>